<name>A0A1G2F2V8_9BACT</name>
<comment type="caution">
    <text evidence="5">The sequence shown here is derived from an EMBL/GenBank/DDBJ whole genome shotgun (WGS) entry which is preliminary data.</text>
</comment>
<dbReference type="EMBL" id="MHMT01000030">
    <property type="protein sequence ID" value="OGZ31891.1"/>
    <property type="molecule type" value="Genomic_DNA"/>
</dbReference>
<evidence type="ECO:0000256" key="2">
    <source>
        <dbReference type="ARBA" id="ARBA00022840"/>
    </source>
</evidence>
<dbReference type="Proteomes" id="UP000177810">
    <property type="component" value="Unassembled WGS sequence"/>
</dbReference>
<dbReference type="InterPro" id="IPR005144">
    <property type="entry name" value="ATP-cone_dom"/>
</dbReference>
<dbReference type="Pfam" id="PF03477">
    <property type="entry name" value="ATP-cone"/>
    <property type="match status" value="1"/>
</dbReference>
<reference evidence="5 6" key="1">
    <citation type="journal article" date="2016" name="Nat. Commun.">
        <title>Thousands of microbial genomes shed light on interconnected biogeochemical processes in an aquifer system.</title>
        <authorList>
            <person name="Anantharaman K."/>
            <person name="Brown C.T."/>
            <person name="Hug L.A."/>
            <person name="Sharon I."/>
            <person name="Castelle C.J."/>
            <person name="Probst A.J."/>
            <person name="Thomas B.C."/>
            <person name="Singh A."/>
            <person name="Wilkins M.J."/>
            <person name="Karaoz U."/>
            <person name="Brodie E.L."/>
            <person name="Williams K.H."/>
            <person name="Hubbard S.S."/>
            <person name="Banfield J.F."/>
        </authorList>
    </citation>
    <scope>NUCLEOTIDE SEQUENCE [LARGE SCALE GENOMIC DNA]</scope>
</reference>
<feature type="domain" description="ATP-cone" evidence="4">
    <location>
        <begin position="3"/>
        <end position="95"/>
    </location>
</feature>
<dbReference type="STRING" id="1801990.A2V69_00560"/>
<sequence length="95" mass="11007">MIKTVIKRDGRKESFDIEKLKQSIRVNAIDAVLRETESKINNLVDSVSGSVVQQIKNNNKITSAEIREIILVKLDEVAPLVAKIWREYDEQRWNK</sequence>
<dbReference type="GO" id="GO:0005524">
    <property type="term" value="F:ATP binding"/>
    <property type="evidence" value="ECO:0007669"/>
    <property type="project" value="UniProtKB-UniRule"/>
</dbReference>
<proteinExistence type="predicted"/>
<evidence type="ECO:0000259" key="4">
    <source>
        <dbReference type="PROSITE" id="PS51161"/>
    </source>
</evidence>
<protein>
    <recommendedName>
        <fullName evidence="4">ATP-cone domain-containing protein</fullName>
    </recommendedName>
</protein>
<evidence type="ECO:0000313" key="5">
    <source>
        <dbReference type="EMBL" id="OGZ31891.1"/>
    </source>
</evidence>
<accession>A0A1G2F2V8</accession>
<keyword evidence="1 3" id="KW-0547">Nucleotide-binding</keyword>
<dbReference type="PROSITE" id="PS51161">
    <property type="entry name" value="ATP_CONE"/>
    <property type="match status" value="1"/>
</dbReference>
<evidence type="ECO:0000256" key="1">
    <source>
        <dbReference type="ARBA" id="ARBA00022741"/>
    </source>
</evidence>
<evidence type="ECO:0000313" key="6">
    <source>
        <dbReference type="Proteomes" id="UP000177810"/>
    </source>
</evidence>
<keyword evidence="2 3" id="KW-0067">ATP-binding</keyword>
<evidence type="ECO:0000256" key="3">
    <source>
        <dbReference type="PROSITE-ProRule" id="PRU00492"/>
    </source>
</evidence>
<dbReference type="AlphaFoldDB" id="A0A1G2F2V8"/>
<organism evidence="5 6">
    <name type="scientific">Candidatus Portnoybacteria bacterium RBG_13_40_8</name>
    <dbReference type="NCBI Taxonomy" id="1801990"/>
    <lineage>
        <taxon>Bacteria</taxon>
        <taxon>Candidatus Portnoyibacteriota</taxon>
    </lineage>
</organism>
<gene>
    <name evidence="5" type="ORF">A2V69_00560</name>
</gene>